<comment type="similarity">
    <text evidence="1">Belongs to the YciI family.</text>
</comment>
<dbReference type="Gene3D" id="3.30.70.1060">
    <property type="entry name" value="Dimeric alpha+beta barrel"/>
    <property type="match status" value="1"/>
</dbReference>
<protein>
    <recommendedName>
        <fullName evidence="2">YCII-related domain-containing protein</fullName>
    </recommendedName>
</protein>
<comment type="caution">
    <text evidence="3">The sequence shown here is derived from an EMBL/GenBank/DDBJ whole genome shotgun (WGS) entry which is preliminary data.</text>
</comment>
<evidence type="ECO:0000313" key="3">
    <source>
        <dbReference type="EMBL" id="PLC44148.1"/>
    </source>
</evidence>
<dbReference type="PANTHER" id="PTHR37828:SF1">
    <property type="entry name" value="YCII-RELATED DOMAIN-CONTAINING PROTEIN"/>
    <property type="match status" value="1"/>
</dbReference>
<accession>A0A2N4TWS3</accession>
<name>A0A2N4TWS3_RALPI</name>
<proteinExistence type="inferred from homology"/>
<sequence length="102" mass="11435">MLYAITLNYIRPMEEVESHLDTHRDWLVEYTRQGRILVAGPLEPRTGGFVLAACDNRAELDAMLEKDSFHVHKLVDYAIVAATPALRAGEFPAKWAPDAKAV</sequence>
<dbReference type="AlphaFoldDB" id="A0A2N4TWS3"/>
<dbReference type="InterPro" id="IPR005545">
    <property type="entry name" value="YCII"/>
</dbReference>
<dbReference type="RefSeq" id="WP_102064647.1">
    <property type="nucleotide sequence ID" value="NZ_PKQE01000001.1"/>
</dbReference>
<dbReference type="Pfam" id="PF03795">
    <property type="entry name" value="YCII"/>
    <property type="match status" value="1"/>
</dbReference>
<evidence type="ECO:0000259" key="2">
    <source>
        <dbReference type="Pfam" id="PF03795"/>
    </source>
</evidence>
<dbReference type="Proteomes" id="UP000234456">
    <property type="component" value="Unassembled WGS sequence"/>
</dbReference>
<dbReference type="OrthoDB" id="9814407at2"/>
<evidence type="ECO:0000313" key="4">
    <source>
        <dbReference type="Proteomes" id="UP000234456"/>
    </source>
</evidence>
<reference evidence="3 4" key="1">
    <citation type="submission" date="2017-12" db="EMBL/GenBank/DDBJ databases">
        <title>Draft genome sequence of Ralstonia pickettii 52.</title>
        <authorList>
            <person name="Zheng B."/>
        </authorList>
    </citation>
    <scope>NUCLEOTIDE SEQUENCE [LARGE SCALE GENOMIC DNA]</scope>
    <source>
        <strain evidence="3 4">52</strain>
    </source>
</reference>
<dbReference type="InterPro" id="IPR011008">
    <property type="entry name" value="Dimeric_a/b-barrel"/>
</dbReference>
<dbReference type="EMBL" id="PKQE01000001">
    <property type="protein sequence ID" value="PLC44148.1"/>
    <property type="molecule type" value="Genomic_DNA"/>
</dbReference>
<evidence type="ECO:0000256" key="1">
    <source>
        <dbReference type="ARBA" id="ARBA00007689"/>
    </source>
</evidence>
<feature type="domain" description="YCII-related" evidence="2">
    <location>
        <begin position="1"/>
        <end position="70"/>
    </location>
</feature>
<gene>
    <name evidence="3" type="ORF">C0Q88_05475</name>
</gene>
<dbReference type="SUPFAM" id="SSF54909">
    <property type="entry name" value="Dimeric alpha+beta barrel"/>
    <property type="match status" value="1"/>
</dbReference>
<dbReference type="PANTHER" id="PTHR37828">
    <property type="entry name" value="GSR2449 PROTEIN"/>
    <property type="match status" value="1"/>
</dbReference>
<organism evidence="3 4">
    <name type="scientific">Ralstonia pickettii</name>
    <name type="common">Burkholderia pickettii</name>
    <dbReference type="NCBI Taxonomy" id="329"/>
    <lineage>
        <taxon>Bacteria</taxon>
        <taxon>Pseudomonadati</taxon>
        <taxon>Pseudomonadota</taxon>
        <taxon>Betaproteobacteria</taxon>
        <taxon>Burkholderiales</taxon>
        <taxon>Burkholderiaceae</taxon>
        <taxon>Ralstonia</taxon>
    </lineage>
</organism>